<dbReference type="KEGG" id="fuv:JR347_07590"/>
<dbReference type="PANTHER" id="PTHR34071">
    <property type="entry name" value="5-NITROIMIDAZOLE ANTIBIOTICS RESISTANCE PROTEIN, NIMA-FAMILY-RELATED PROTEIN-RELATED"/>
    <property type="match status" value="1"/>
</dbReference>
<dbReference type="Gene3D" id="2.30.110.10">
    <property type="entry name" value="Electron Transport, Fmn-binding Protein, Chain A"/>
    <property type="match status" value="1"/>
</dbReference>
<organism evidence="1 2">
    <name type="scientific">Fulvivirga lutea</name>
    <dbReference type="NCBI Taxonomy" id="2810512"/>
    <lineage>
        <taxon>Bacteria</taxon>
        <taxon>Pseudomonadati</taxon>
        <taxon>Bacteroidota</taxon>
        <taxon>Cytophagia</taxon>
        <taxon>Cytophagales</taxon>
        <taxon>Fulvivirgaceae</taxon>
        <taxon>Fulvivirga</taxon>
    </lineage>
</organism>
<gene>
    <name evidence="1" type="ORF">JR347_07590</name>
</gene>
<dbReference type="EMBL" id="CP070608">
    <property type="protein sequence ID" value="QSE98935.1"/>
    <property type="molecule type" value="Genomic_DNA"/>
</dbReference>
<dbReference type="AlphaFoldDB" id="A0A975A257"/>
<proteinExistence type="predicted"/>
<dbReference type="SUPFAM" id="SSF50475">
    <property type="entry name" value="FMN-binding split barrel"/>
    <property type="match status" value="1"/>
</dbReference>
<keyword evidence="2" id="KW-1185">Reference proteome</keyword>
<sequence>MSTDNYVIDHRNKVKRVPKRGFYDKETVYKILDDGCVCHLSFVMDGQPFVIPTLYGRHENKLYFHGAASSRLIKNLEQGVEVCLAVTHIDGLVLARSAFHHSMNYRSVVVFGKAKLVADSGKNEALKVISDHIIPDRWEEVRQPTGKELKATAVLELTIDQASAKIREGGPVDDEPDYILDIWAGVIPMKHLFQAPIVDEKMTKELHIPNSVKNLLDSQERA</sequence>
<protein>
    <submittedName>
        <fullName evidence="1">Pyridoxamine 5'-phosphate oxidase family protein</fullName>
    </submittedName>
</protein>
<accession>A0A975A257</accession>
<evidence type="ECO:0000313" key="1">
    <source>
        <dbReference type="EMBL" id="QSE98935.1"/>
    </source>
</evidence>
<dbReference type="InterPro" id="IPR024747">
    <property type="entry name" value="Pyridox_Oxase-rel"/>
</dbReference>
<name>A0A975A257_9BACT</name>
<dbReference type="Proteomes" id="UP000662783">
    <property type="component" value="Chromosome"/>
</dbReference>
<evidence type="ECO:0000313" key="2">
    <source>
        <dbReference type="Proteomes" id="UP000662783"/>
    </source>
</evidence>
<reference evidence="1" key="1">
    <citation type="submission" date="2021-02" db="EMBL/GenBank/DDBJ databases">
        <title>Fulvivirga sp. S481 isolated from sea water.</title>
        <authorList>
            <person name="Bae S.S."/>
            <person name="Baek K."/>
        </authorList>
    </citation>
    <scope>NUCLEOTIDE SEQUENCE</scope>
    <source>
        <strain evidence="1">S481</strain>
    </source>
</reference>
<dbReference type="Pfam" id="PF12900">
    <property type="entry name" value="Pyridox_ox_2"/>
    <property type="match status" value="1"/>
</dbReference>
<dbReference type="RefSeq" id="WP_205723449.1">
    <property type="nucleotide sequence ID" value="NZ_CP070608.1"/>
</dbReference>
<dbReference type="InterPro" id="IPR012349">
    <property type="entry name" value="Split_barrel_FMN-bd"/>
</dbReference>
<dbReference type="PANTHER" id="PTHR34071:SF2">
    <property type="entry name" value="FLAVIN-NUCLEOTIDE-BINDING PROTEIN"/>
    <property type="match status" value="1"/>
</dbReference>